<protein>
    <submittedName>
        <fullName evidence="1">Uncharacterized protein</fullName>
    </submittedName>
</protein>
<gene>
    <name evidence="1" type="ORF">GPM19_13045</name>
</gene>
<dbReference type="EMBL" id="WTKP01000009">
    <property type="protein sequence ID" value="MWJ29113.1"/>
    <property type="molecule type" value="Genomic_DNA"/>
</dbReference>
<organism evidence="1 2">
    <name type="scientific">Vreelandella zhuhanensis</name>
    <dbReference type="NCBI Taxonomy" id="2684210"/>
    <lineage>
        <taxon>Bacteria</taxon>
        <taxon>Pseudomonadati</taxon>
        <taxon>Pseudomonadota</taxon>
        <taxon>Gammaproteobacteria</taxon>
        <taxon>Oceanospirillales</taxon>
        <taxon>Halomonadaceae</taxon>
        <taxon>Vreelandella</taxon>
    </lineage>
</organism>
<dbReference type="RefSeq" id="WP_160419446.1">
    <property type="nucleotide sequence ID" value="NZ_WTKP01000009.1"/>
</dbReference>
<dbReference type="AlphaFoldDB" id="A0A7X3KRQ9"/>
<reference evidence="1 2" key="1">
    <citation type="submission" date="2019-12" db="EMBL/GenBank/DDBJ databases">
        <title>Halomonas rutogse sp. nov. isolated from two lakes on Tibetan Plateau.</title>
        <authorList>
            <person name="Gao P."/>
        </authorList>
    </citation>
    <scope>NUCLEOTIDE SEQUENCE [LARGE SCALE GENOMIC DNA]</scope>
    <source>
        <strain evidence="1 2">ZH2S</strain>
    </source>
</reference>
<proteinExistence type="predicted"/>
<accession>A0A7X3KRQ9</accession>
<dbReference type="Proteomes" id="UP000437638">
    <property type="component" value="Unassembled WGS sequence"/>
</dbReference>
<evidence type="ECO:0000313" key="2">
    <source>
        <dbReference type="Proteomes" id="UP000437638"/>
    </source>
</evidence>
<comment type="caution">
    <text evidence="1">The sequence shown here is derived from an EMBL/GenBank/DDBJ whole genome shotgun (WGS) entry which is preliminary data.</text>
</comment>
<sequence>MGRRDQGPYMVFGMDFPEQPLFDLYVLAERAIRVYSLAVAPPASIVDIDDHPRGNMGSLNANGYTMKVYPI</sequence>
<evidence type="ECO:0000313" key="1">
    <source>
        <dbReference type="EMBL" id="MWJ29113.1"/>
    </source>
</evidence>
<keyword evidence="2" id="KW-1185">Reference proteome</keyword>
<name>A0A7X3KRQ9_9GAMM</name>